<dbReference type="EMBL" id="JAXCGZ010020030">
    <property type="protein sequence ID" value="KAK7065716.1"/>
    <property type="molecule type" value="Genomic_DNA"/>
</dbReference>
<proteinExistence type="predicted"/>
<organism evidence="1 2">
    <name type="scientific">Halocaridina rubra</name>
    <name type="common">Hawaiian red shrimp</name>
    <dbReference type="NCBI Taxonomy" id="373956"/>
    <lineage>
        <taxon>Eukaryota</taxon>
        <taxon>Metazoa</taxon>
        <taxon>Ecdysozoa</taxon>
        <taxon>Arthropoda</taxon>
        <taxon>Crustacea</taxon>
        <taxon>Multicrustacea</taxon>
        <taxon>Malacostraca</taxon>
        <taxon>Eumalacostraca</taxon>
        <taxon>Eucarida</taxon>
        <taxon>Decapoda</taxon>
        <taxon>Pleocyemata</taxon>
        <taxon>Caridea</taxon>
        <taxon>Atyoidea</taxon>
        <taxon>Atyidae</taxon>
        <taxon>Halocaridina</taxon>
    </lineage>
</organism>
<evidence type="ECO:0000313" key="2">
    <source>
        <dbReference type="Proteomes" id="UP001381693"/>
    </source>
</evidence>
<gene>
    <name evidence="1" type="ORF">SK128_022752</name>
</gene>
<protein>
    <submittedName>
        <fullName evidence="1">Uncharacterized protein</fullName>
    </submittedName>
</protein>
<accession>A0AAN8WGP4</accession>
<comment type="caution">
    <text evidence="1">The sequence shown here is derived from an EMBL/GenBank/DDBJ whole genome shotgun (WGS) entry which is preliminary data.</text>
</comment>
<sequence>MKRTDGLPNGQSPFAFWVFDRPVAAEELTGVASTSKEKITWQARKANTETNITCTTDSSNLLQLYNGFQHFDFNDLYNDMTSTMASNTSILMTTTNGMTSTMASNTSIWLMIIDKGIT</sequence>
<reference evidence="1 2" key="1">
    <citation type="submission" date="2023-11" db="EMBL/GenBank/DDBJ databases">
        <title>Halocaridina rubra genome assembly.</title>
        <authorList>
            <person name="Smith C."/>
        </authorList>
    </citation>
    <scope>NUCLEOTIDE SEQUENCE [LARGE SCALE GENOMIC DNA]</scope>
    <source>
        <strain evidence="1">EP-1</strain>
        <tissue evidence="1">Whole</tissue>
    </source>
</reference>
<name>A0AAN8WGP4_HALRR</name>
<dbReference type="AlphaFoldDB" id="A0AAN8WGP4"/>
<dbReference type="Proteomes" id="UP001381693">
    <property type="component" value="Unassembled WGS sequence"/>
</dbReference>
<keyword evidence="2" id="KW-1185">Reference proteome</keyword>
<evidence type="ECO:0000313" key="1">
    <source>
        <dbReference type="EMBL" id="KAK7065716.1"/>
    </source>
</evidence>